<keyword evidence="3" id="KW-0812">Transmembrane</keyword>
<dbReference type="Gene3D" id="3.40.1090.10">
    <property type="entry name" value="Cytosolic phospholipase A2 catalytic domain"/>
    <property type="match status" value="2"/>
</dbReference>
<evidence type="ECO:0000259" key="4">
    <source>
        <dbReference type="PROSITE" id="PS51635"/>
    </source>
</evidence>
<dbReference type="InterPro" id="IPR002641">
    <property type="entry name" value="PNPLA_dom"/>
</dbReference>
<dbReference type="PANTHER" id="PTHR46394:SF1">
    <property type="entry name" value="PNPLA DOMAIN-CONTAINING PROTEIN"/>
    <property type="match status" value="1"/>
</dbReference>
<keyword evidence="2" id="KW-0378">Hydrolase</keyword>
<keyword evidence="2" id="KW-0442">Lipid degradation</keyword>
<feature type="transmembrane region" description="Helical" evidence="3">
    <location>
        <begin position="6"/>
        <end position="25"/>
    </location>
</feature>
<protein>
    <submittedName>
        <fullName evidence="5">Patatin-like phospholipase</fullName>
    </submittedName>
</protein>
<reference evidence="5" key="1">
    <citation type="journal article" date="2019" name="Philos. Trans. R. Soc. Lond., B, Biol. Sci.">
        <title>Targeted metagenomic recovery of four divergent viruses reveals shared and distinctive characteristics of giant viruses of marine eukaryotes.</title>
        <authorList>
            <person name="Needham D.M."/>
            <person name="Poirier C."/>
            <person name="Hehenberger E."/>
            <person name="Jimenez V."/>
            <person name="Swalwell J.E."/>
            <person name="Santoro A.E."/>
            <person name="Worden A.Z."/>
        </authorList>
    </citation>
    <scope>NUCLEOTIDE SEQUENCE</scope>
    <source>
        <strain evidence="5">OPacV-662</strain>
    </source>
</reference>
<dbReference type="PROSITE" id="PS51635">
    <property type="entry name" value="PNPLA"/>
    <property type="match status" value="1"/>
</dbReference>
<evidence type="ECO:0000313" key="5">
    <source>
        <dbReference type="EMBL" id="QFG73717.1"/>
    </source>
</evidence>
<evidence type="ECO:0000256" key="2">
    <source>
        <dbReference type="PROSITE-ProRule" id="PRU01161"/>
    </source>
</evidence>
<dbReference type="InterPro" id="IPR052580">
    <property type="entry name" value="Lipid_Hydrolase"/>
</dbReference>
<keyword evidence="3" id="KW-1133">Transmembrane helix</keyword>
<name>A0A5J6VHM0_9VIRU</name>
<organism evidence="5">
    <name type="scientific">Megaviridae environmental sample</name>
    <dbReference type="NCBI Taxonomy" id="1737588"/>
    <lineage>
        <taxon>Viruses</taxon>
        <taxon>Varidnaviria</taxon>
        <taxon>Bamfordvirae</taxon>
        <taxon>Nucleocytoviricota</taxon>
        <taxon>Megaviricetes</taxon>
        <taxon>Imitervirales</taxon>
        <taxon>Mimiviridae</taxon>
        <taxon>environmental samples</taxon>
    </lineage>
</organism>
<dbReference type="SUPFAM" id="SSF52151">
    <property type="entry name" value="FabD/lysophospholipase-like"/>
    <property type="match status" value="1"/>
</dbReference>
<evidence type="ECO:0000256" key="3">
    <source>
        <dbReference type="SAM" id="Phobius"/>
    </source>
</evidence>
<dbReference type="PANTHER" id="PTHR46394">
    <property type="entry name" value="ANNEXIN"/>
    <property type="match status" value="1"/>
</dbReference>
<feature type="domain" description="PNPLA" evidence="4">
    <location>
        <begin position="5"/>
        <end position="187"/>
    </location>
</feature>
<dbReference type="EMBL" id="MN448270">
    <property type="protein sequence ID" value="QFG73717.1"/>
    <property type="molecule type" value="Genomic_DNA"/>
</dbReference>
<keyword evidence="1 2" id="KW-0443">Lipid metabolism</keyword>
<accession>A0A5J6VHM0</accession>
<feature type="short sequence motif" description="GXSXG" evidence="2">
    <location>
        <begin position="40"/>
        <end position="44"/>
    </location>
</feature>
<dbReference type="GO" id="GO:0016042">
    <property type="term" value="P:lipid catabolic process"/>
    <property type="evidence" value="ECO:0007669"/>
    <property type="project" value="UniProtKB-UniRule"/>
</dbReference>
<dbReference type="GO" id="GO:0016787">
    <property type="term" value="F:hydrolase activity"/>
    <property type="evidence" value="ECO:0007669"/>
    <property type="project" value="UniProtKB-UniRule"/>
</dbReference>
<proteinExistence type="predicted"/>
<feature type="transmembrane region" description="Helical" evidence="3">
    <location>
        <begin position="37"/>
        <end position="55"/>
    </location>
</feature>
<dbReference type="InterPro" id="IPR016035">
    <property type="entry name" value="Acyl_Trfase/lysoPLipase"/>
</dbReference>
<sequence length="300" mass="33767">MIDSLILSGGALKGILMLGVIHGFIEEGIIDLKTIKNYYGVSVGAMISIMLMVGYTPNELFTEITKLDLTKLDNIKDLVDFIEDFGLDDGENVMMMIRKLLQKKLSDDLDKITFKDLSKFGNLCIQATNISKYKLVSFSTSDTPNMGVLLALRMSIGVPVMFKPIKFEGDLYVDGCVISNAPITKDTPNKLAISTCLLKIEELYNQDVFSYLIRVIRCAYASGKINYTNQVTISFIPEEPLIDYNITLNQMKSMWERGIKLALEYIDSKTLDQLDEYRGLTPNQVISTHLDTMIDKISLY</sequence>
<feature type="active site" description="Proton acceptor" evidence="2">
    <location>
        <position position="174"/>
    </location>
</feature>
<comment type="caution">
    <text evidence="2">Lacks conserved residue(s) required for the propagation of feature annotation.</text>
</comment>
<feature type="active site" description="Nucleophile" evidence="2">
    <location>
        <position position="42"/>
    </location>
</feature>
<dbReference type="Pfam" id="PF01734">
    <property type="entry name" value="Patatin"/>
    <property type="match status" value="1"/>
</dbReference>
<evidence type="ECO:0000256" key="1">
    <source>
        <dbReference type="ARBA" id="ARBA00023098"/>
    </source>
</evidence>
<keyword evidence="3" id="KW-0472">Membrane</keyword>